<accession>A0A9W6ZEP4</accession>
<keyword evidence="3" id="KW-1185">Reference proteome</keyword>
<evidence type="ECO:0008006" key="4">
    <source>
        <dbReference type="Google" id="ProtNLM"/>
    </source>
</evidence>
<name>A0A9W6ZEP4_9STRA</name>
<dbReference type="OrthoDB" id="3566at2759"/>
<dbReference type="AlphaFoldDB" id="A0A9W6ZEP4"/>
<evidence type="ECO:0000313" key="2">
    <source>
        <dbReference type="EMBL" id="GMH49927.1"/>
    </source>
</evidence>
<gene>
    <name evidence="2" type="ORF">TrRE_jg7601</name>
</gene>
<dbReference type="Proteomes" id="UP001165082">
    <property type="component" value="Unassembled WGS sequence"/>
</dbReference>
<evidence type="ECO:0000256" key="1">
    <source>
        <dbReference type="SAM" id="SignalP"/>
    </source>
</evidence>
<feature type="chain" id="PRO_5040945010" description="PS II complex 12 kDa extrinsic protein" evidence="1">
    <location>
        <begin position="16"/>
        <end position="147"/>
    </location>
</feature>
<sequence>MKFTLLLSLFAATSGFQVSTPSKAPSSLSAEKVDRRAAFGMLAGAAAVVPSAAFAAVGESPKVSVFGILGDGTALSEGAAYGSDQSADNYSPYSVYSNVGPDSSYIKYGGKDSGEYVARKKAVIAETKVRLGRIPAYVEKKKWFEVK</sequence>
<reference evidence="2" key="1">
    <citation type="submission" date="2022-07" db="EMBL/GenBank/DDBJ databases">
        <title>Genome analysis of Parmales, a sister group of diatoms, reveals the evolutionary specialization of diatoms from phago-mixotrophs to photoautotrophs.</title>
        <authorList>
            <person name="Ban H."/>
            <person name="Sato S."/>
            <person name="Yoshikawa S."/>
            <person name="Kazumasa Y."/>
            <person name="Nakamura Y."/>
            <person name="Ichinomiya M."/>
            <person name="Saitoh K."/>
            <person name="Sato N."/>
            <person name="Blanc-Mathieu R."/>
            <person name="Endo H."/>
            <person name="Kuwata A."/>
            <person name="Ogata H."/>
        </authorList>
    </citation>
    <scope>NUCLEOTIDE SEQUENCE</scope>
</reference>
<comment type="caution">
    <text evidence="2">The sequence shown here is derived from an EMBL/GenBank/DDBJ whole genome shotgun (WGS) entry which is preliminary data.</text>
</comment>
<keyword evidence="1" id="KW-0732">Signal</keyword>
<dbReference type="EMBL" id="BRXZ01003213">
    <property type="protein sequence ID" value="GMH49927.1"/>
    <property type="molecule type" value="Genomic_DNA"/>
</dbReference>
<feature type="signal peptide" evidence="1">
    <location>
        <begin position="1"/>
        <end position="15"/>
    </location>
</feature>
<proteinExistence type="predicted"/>
<feature type="non-terminal residue" evidence="2">
    <location>
        <position position="1"/>
    </location>
</feature>
<organism evidence="2 3">
    <name type="scientific">Triparma retinervis</name>
    <dbReference type="NCBI Taxonomy" id="2557542"/>
    <lineage>
        <taxon>Eukaryota</taxon>
        <taxon>Sar</taxon>
        <taxon>Stramenopiles</taxon>
        <taxon>Ochrophyta</taxon>
        <taxon>Bolidophyceae</taxon>
        <taxon>Parmales</taxon>
        <taxon>Triparmaceae</taxon>
        <taxon>Triparma</taxon>
    </lineage>
</organism>
<evidence type="ECO:0000313" key="3">
    <source>
        <dbReference type="Proteomes" id="UP001165082"/>
    </source>
</evidence>
<protein>
    <recommendedName>
        <fullName evidence="4">PS II complex 12 kDa extrinsic protein</fullName>
    </recommendedName>
</protein>